<accession>A0A4R0PCE1</accession>
<dbReference type="EMBL" id="SJST01000002">
    <property type="protein sequence ID" value="TCD15130.1"/>
    <property type="molecule type" value="Genomic_DNA"/>
</dbReference>
<dbReference type="InterPro" id="IPR029063">
    <property type="entry name" value="SAM-dependent_MTases_sf"/>
</dbReference>
<dbReference type="InterPro" id="IPR025714">
    <property type="entry name" value="Methyltranfer_dom"/>
</dbReference>
<dbReference type="GO" id="GO:0008168">
    <property type="term" value="F:methyltransferase activity"/>
    <property type="evidence" value="ECO:0007669"/>
    <property type="project" value="UniProtKB-KW"/>
</dbReference>
<evidence type="ECO:0000259" key="1">
    <source>
        <dbReference type="Pfam" id="PF13847"/>
    </source>
</evidence>
<evidence type="ECO:0000313" key="2">
    <source>
        <dbReference type="EMBL" id="TCD15130.1"/>
    </source>
</evidence>
<evidence type="ECO:0000313" key="3">
    <source>
        <dbReference type="Proteomes" id="UP000291301"/>
    </source>
</evidence>
<proteinExistence type="predicted"/>
<dbReference type="PANTHER" id="PTHR43861">
    <property type="entry name" value="TRANS-ACONITATE 2-METHYLTRANSFERASE-RELATED"/>
    <property type="match status" value="1"/>
</dbReference>
<dbReference type="Gene3D" id="3.40.50.150">
    <property type="entry name" value="Vaccinia Virus protein VP39"/>
    <property type="match status" value="1"/>
</dbReference>
<keyword evidence="3" id="KW-1185">Reference proteome</keyword>
<sequence>MIKYRIKGNIRLERAKQLLLSCMRDGDVVADIGCGIGMISEAAGKRYPNARVVGVDISHKNIAYAKRTIKLGNVTFFRSDITEQFSILKSFSPNGYNIIALFDVIEHIPETDRKNIFSKIKKISKKDSLLIITYPNPEYIKFVKRNQTEELQIIDNVIEINQICIEAGAYGWDLRAFEKKDAWYKDQYIHCVFERIYDYQLIKIYDKFLTRLIRGTLTRLYRPYRIWYYKTRILRNK</sequence>
<protein>
    <submittedName>
        <fullName evidence="2">Class I SAM-dependent methyltransferase</fullName>
    </submittedName>
</protein>
<dbReference type="Pfam" id="PF13847">
    <property type="entry name" value="Methyltransf_31"/>
    <property type="match status" value="1"/>
</dbReference>
<organism evidence="2 3">
    <name type="scientific">Oricola cellulosilytica</name>
    <dbReference type="NCBI Taxonomy" id="1429082"/>
    <lineage>
        <taxon>Bacteria</taxon>
        <taxon>Pseudomonadati</taxon>
        <taxon>Pseudomonadota</taxon>
        <taxon>Alphaproteobacteria</taxon>
        <taxon>Hyphomicrobiales</taxon>
        <taxon>Ahrensiaceae</taxon>
        <taxon>Oricola</taxon>
    </lineage>
</organism>
<feature type="domain" description="Methyltransferase" evidence="1">
    <location>
        <begin position="25"/>
        <end position="151"/>
    </location>
</feature>
<keyword evidence="2" id="KW-0808">Transferase</keyword>
<dbReference type="Proteomes" id="UP000291301">
    <property type="component" value="Unassembled WGS sequence"/>
</dbReference>
<dbReference type="CDD" id="cd02440">
    <property type="entry name" value="AdoMet_MTases"/>
    <property type="match status" value="1"/>
</dbReference>
<dbReference type="RefSeq" id="WP_131566796.1">
    <property type="nucleotide sequence ID" value="NZ_JAINFK010000004.1"/>
</dbReference>
<reference evidence="2 3" key="1">
    <citation type="journal article" date="2015" name="Antonie Van Leeuwenhoek">
        <title>Oricola cellulosilytica gen. nov., sp. nov., a cellulose-degrading bacterium of the family Phyllobacteriaceae isolated from surface seashore water, and emended descriptions of Mesorhizobium loti and Phyllobacterium myrsinacearum.</title>
        <authorList>
            <person name="Hameed A."/>
            <person name="Shahina M."/>
            <person name="Lai W.A."/>
            <person name="Lin S.Y."/>
            <person name="Young L.S."/>
            <person name="Liu Y.C."/>
            <person name="Hsu Y.H."/>
            <person name="Young C.C."/>
        </authorList>
    </citation>
    <scope>NUCLEOTIDE SEQUENCE [LARGE SCALE GENOMIC DNA]</scope>
    <source>
        <strain evidence="2 3">KCTC 52183</strain>
    </source>
</reference>
<name>A0A4R0PCE1_9HYPH</name>
<dbReference type="AlphaFoldDB" id="A0A4R0PCE1"/>
<keyword evidence="2" id="KW-0489">Methyltransferase</keyword>
<dbReference type="SUPFAM" id="SSF53335">
    <property type="entry name" value="S-adenosyl-L-methionine-dependent methyltransferases"/>
    <property type="match status" value="1"/>
</dbReference>
<gene>
    <name evidence="2" type="ORF">E0D97_06165</name>
</gene>
<dbReference type="GO" id="GO:0032259">
    <property type="term" value="P:methylation"/>
    <property type="evidence" value="ECO:0007669"/>
    <property type="project" value="UniProtKB-KW"/>
</dbReference>
<comment type="caution">
    <text evidence="2">The sequence shown here is derived from an EMBL/GenBank/DDBJ whole genome shotgun (WGS) entry which is preliminary data.</text>
</comment>